<dbReference type="EMBL" id="UGSG01000001">
    <property type="protein sequence ID" value="SUA77692.1"/>
    <property type="molecule type" value="Genomic_DNA"/>
</dbReference>
<evidence type="ECO:0000313" key="2">
    <source>
        <dbReference type="Proteomes" id="UP000254573"/>
    </source>
</evidence>
<protein>
    <submittedName>
        <fullName evidence="1">Uncharacterized protein</fullName>
    </submittedName>
</protein>
<gene>
    <name evidence="1" type="ORF">NCTC13160_02092</name>
</gene>
<proteinExistence type="predicted"/>
<evidence type="ECO:0000313" key="1">
    <source>
        <dbReference type="EMBL" id="SUA77692.1"/>
    </source>
</evidence>
<name>A0A378YKJ1_9BURK</name>
<organism evidence="1 2">
    <name type="scientific">Pandoraea pnomenusa</name>
    <dbReference type="NCBI Taxonomy" id="93220"/>
    <lineage>
        <taxon>Bacteria</taxon>
        <taxon>Pseudomonadati</taxon>
        <taxon>Pseudomonadota</taxon>
        <taxon>Betaproteobacteria</taxon>
        <taxon>Burkholderiales</taxon>
        <taxon>Burkholderiaceae</taxon>
        <taxon>Pandoraea</taxon>
    </lineage>
</organism>
<dbReference type="Proteomes" id="UP000254573">
    <property type="component" value="Unassembled WGS sequence"/>
</dbReference>
<reference evidence="1 2" key="1">
    <citation type="submission" date="2018-06" db="EMBL/GenBank/DDBJ databases">
        <authorList>
            <consortium name="Pathogen Informatics"/>
            <person name="Doyle S."/>
        </authorList>
    </citation>
    <scope>NUCLEOTIDE SEQUENCE [LARGE SCALE GENOMIC DNA]</scope>
    <source>
        <strain evidence="1 2">NCTC13160</strain>
    </source>
</reference>
<sequence length="83" mass="9220">MTKTTPKGPTPSLIGGANGRPKRILVKRLSECYRCHDDLVAGTTCIEIPKLGQAYSTDRRVCDACFKLILRKTDDDLAEIRNL</sequence>
<accession>A0A378YKJ1</accession>
<dbReference type="AlphaFoldDB" id="A0A378YKJ1"/>